<evidence type="ECO:0000313" key="4">
    <source>
        <dbReference type="Proteomes" id="UP000270299"/>
    </source>
</evidence>
<proteinExistence type="predicted"/>
<dbReference type="InterPro" id="IPR001345">
    <property type="entry name" value="PG/BPGM_mutase_AS"/>
</dbReference>
<evidence type="ECO:0000256" key="2">
    <source>
        <dbReference type="PIRSR" id="PIRSR613078-2"/>
    </source>
</evidence>
<dbReference type="SMART" id="SM00855">
    <property type="entry name" value="PGAM"/>
    <property type="match status" value="1"/>
</dbReference>
<feature type="active site" description="Proton donor/acceptor" evidence="1">
    <location>
        <position position="83"/>
    </location>
</feature>
<reference evidence="3 4" key="1">
    <citation type="submission" date="2018-10" db="EMBL/GenBank/DDBJ databases">
        <authorList>
            <person name="Li J."/>
        </authorList>
    </citation>
    <scope>NUCLEOTIDE SEQUENCE [LARGE SCALE GENOMIC DNA]</scope>
    <source>
        <strain evidence="3 4">CCTCC AB209002</strain>
    </source>
</reference>
<dbReference type="PANTHER" id="PTHR48100:SF59">
    <property type="entry name" value="ADENOSYLCOBALAMIN_ALPHA-RIBAZOLE PHOSPHATASE"/>
    <property type="match status" value="1"/>
</dbReference>
<dbReference type="SUPFAM" id="SSF53254">
    <property type="entry name" value="Phosphoglycerate mutase-like"/>
    <property type="match status" value="1"/>
</dbReference>
<organism evidence="3 4">
    <name type="scientific">Mycetocola manganoxydans</name>
    <dbReference type="NCBI Taxonomy" id="699879"/>
    <lineage>
        <taxon>Bacteria</taxon>
        <taxon>Bacillati</taxon>
        <taxon>Actinomycetota</taxon>
        <taxon>Actinomycetes</taxon>
        <taxon>Micrococcales</taxon>
        <taxon>Microbacteriaceae</taxon>
        <taxon>Mycetocola</taxon>
    </lineage>
</organism>
<feature type="binding site" evidence="2">
    <location>
        <begin position="8"/>
        <end position="15"/>
    </location>
    <ligand>
        <name>substrate</name>
    </ligand>
</feature>
<evidence type="ECO:0000313" key="3">
    <source>
        <dbReference type="EMBL" id="RLP73451.1"/>
    </source>
</evidence>
<dbReference type="PANTHER" id="PTHR48100">
    <property type="entry name" value="BROAD-SPECIFICITY PHOSPHATASE YOR283W-RELATED"/>
    <property type="match status" value="1"/>
</dbReference>
<dbReference type="InterPro" id="IPR029033">
    <property type="entry name" value="His_PPase_superfam"/>
</dbReference>
<sequence>MTTIALVRHGETDWNLGKRLQGRADIPLNETGIEQARALATTFSPDDWALVFSSPLSRASATAQAISEGSGIPFGGIEDDLIERSFGQADGATAEDIQAKWADRVFPDAEPIEAVRSRGAAVVEKLVAEHDGNLLLVSHGAFIRATVFALTGKDIQGLANATMIVLSRTDAGGWEIQPAAVAVASAATR</sequence>
<dbReference type="PROSITE" id="PS00175">
    <property type="entry name" value="PG_MUTASE"/>
    <property type="match status" value="1"/>
</dbReference>
<dbReference type="EMBL" id="RCUV01000002">
    <property type="protein sequence ID" value="RLP73451.1"/>
    <property type="molecule type" value="Genomic_DNA"/>
</dbReference>
<dbReference type="RefSeq" id="WP_121671615.1">
    <property type="nucleotide sequence ID" value="NZ_BMXM01000002.1"/>
</dbReference>
<evidence type="ECO:0000256" key="1">
    <source>
        <dbReference type="PIRSR" id="PIRSR613078-1"/>
    </source>
</evidence>
<dbReference type="InterPro" id="IPR013078">
    <property type="entry name" value="His_Pase_superF_clade-1"/>
</dbReference>
<protein>
    <submittedName>
        <fullName evidence="3">Histidine phosphatase family protein</fullName>
    </submittedName>
</protein>
<dbReference type="GO" id="GO:0016791">
    <property type="term" value="F:phosphatase activity"/>
    <property type="evidence" value="ECO:0007669"/>
    <property type="project" value="TreeGrafter"/>
</dbReference>
<accession>A0A3L7A1K9</accession>
<dbReference type="InterPro" id="IPR050275">
    <property type="entry name" value="PGM_Phosphatase"/>
</dbReference>
<keyword evidence="4" id="KW-1185">Reference proteome</keyword>
<dbReference type="CDD" id="cd07067">
    <property type="entry name" value="HP_PGM_like"/>
    <property type="match status" value="1"/>
</dbReference>
<dbReference type="OrthoDB" id="4697614at2"/>
<dbReference type="Gene3D" id="3.40.50.1240">
    <property type="entry name" value="Phosphoglycerate mutase-like"/>
    <property type="match status" value="1"/>
</dbReference>
<comment type="caution">
    <text evidence="3">The sequence shown here is derived from an EMBL/GenBank/DDBJ whole genome shotgun (WGS) entry which is preliminary data.</text>
</comment>
<dbReference type="AlphaFoldDB" id="A0A3L7A1K9"/>
<name>A0A3L7A1K9_9MICO</name>
<feature type="binding site" evidence="2">
    <location>
        <position position="58"/>
    </location>
    <ligand>
        <name>substrate</name>
    </ligand>
</feature>
<feature type="active site" description="Tele-phosphohistidine intermediate" evidence="1">
    <location>
        <position position="9"/>
    </location>
</feature>
<dbReference type="Pfam" id="PF00300">
    <property type="entry name" value="His_Phos_1"/>
    <property type="match status" value="1"/>
</dbReference>
<dbReference type="Proteomes" id="UP000270299">
    <property type="component" value="Unassembled WGS sequence"/>
</dbReference>
<gene>
    <name evidence="3" type="ORF">D9V29_01835</name>
</gene>
<dbReference type="GO" id="GO:0005737">
    <property type="term" value="C:cytoplasm"/>
    <property type="evidence" value="ECO:0007669"/>
    <property type="project" value="TreeGrafter"/>
</dbReference>